<keyword evidence="10" id="KW-0256">Endoplasmic reticulum</keyword>
<dbReference type="InterPro" id="IPR007269">
    <property type="entry name" value="ICMT_MeTrfase"/>
</dbReference>
<evidence type="ECO:0000256" key="2">
    <source>
        <dbReference type="ARBA" id="ARBA00009140"/>
    </source>
</evidence>
<evidence type="ECO:0000256" key="9">
    <source>
        <dbReference type="ARBA" id="ARBA00023136"/>
    </source>
</evidence>
<organism evidence="11 12">
    <name type="scientific">Entamoeba nuttalli</name>
    <dbReference type="NCBI Taxonomy" id="412467"/>
    <lineage>
        <taxon>Eukaryota</taxon>
        <taxon>Amoebozoa</taxon>
        <taxon>Evosea</taxon>
        <taxon>Archamoebae</taxon>
        <taxon>Mastigamoebida</taxon>
        <taxon>Entamoebidae</taxon>
        <taxon>Entamoeba</taxon>
    </lineage>
</organism>
<evidence type="ECO:0000256" key="8">
    <source>
        <dbReference type="ARBA" id="ARBA00022989"/>
    </source>
</evidence>
<feature type="transmembrane region" description="Helical" evidence="10">
    <location>
        <begin position="12"/>
        <end position="31"/>
    </location>
</feature>
<feature type="transmembrane region" description="Helical" evidence="10">
    <location>
        <begin position="159"/>
        <end position="187"/>
    </location>
</feature>
<evidence type="ECO:0000256" key="10">
    <source>
        <dbReference type="RuleBase" id="RU362022"/>
    </source>
</evidence>
<evidence type="ECO:0000256" key="4">
    <source>
        <dbReference type="ARBA" id="ARBA00022603"/>
    </source>
</evidence>
<dbReference type="PANTHER" id="PTHR12714:SF9">
    <property type="entry name" value="PROTEIN-S-ISOPRENYLCYSTEINE O-METHYLTRANSFERASE"/>
    <property type="match status" value="1"/>
</dbReference>
<keyword evidence="8 10" id="KW-1133">Transmembrane helix</keyword>
<accession>A0ABQ0DX47</accession>
<sequence>MKNWTQRIDLLVLTGVFVGLTFGFNFVLIFFGDTPIHLFMCLLFLYHFFEFTSSVYPRPYQSSLHDFMLFHSPPFMCAFALSIIEYYVEKWYFPSIKNHINISIGFTFVALFFQSFRTIAMYVAGSNFNHYIETSHRQDHVLVTNGIYHYLRHPSYFGWFWWSVTTQIVMLNPLSTILYSIASWYFFYKRIPYEEKYLIKLFGDDYLQYKQRTVVGIPFIH</sequence>
<dbReference type="Pfam" id="PF04140">
    <property type="entry name" value="ICMT"/>
    <property type="match status" value="1"/>
</dbReference>
<feature type="transmembrane region" description="Helical" evidence="10">
    <location>
        <begin position="38"/>
        <end position="56"/>
    </location>
</feature>
<evidence type="ECO:0000256" key="3">
    <source>
        <dbReference type="ARBA" id="ARBA00012151"/>
    </source>
</evidence>
<evidence type="ECO:0000313" key="11">
    <source>
        <dbReference type="EMBL" id="GAB1227443.1"/>
    </source>
</evidence>
<evidence type="ECO:0000256" key="6">
    <source>
        <dbReference type="ARBA" id="ARBA00022691"/>
    </source>
</evidence>
<dbReference type="PROSITE" id="PS51564">
    <property type="entry name" value="SAM_ICMT"/>
    <property type="match status" value="1"/>
</dbReference>
<keyword evidence="5" id="KW-0808">Transferase</keyword>
<name>A0ABQ0DX47_9EUKA</name>
<keyword evidence="12" id="KW-1185">Reference proteome</keyword>
<keyword evidence="9 10" id="KW-0472">Membrane</keyword>
<dbReference type="PANTHER" id="PTHR12714">
    <property type="entry name" value="PROTEIN-S ISOPRENYLCYSTEINE O-METHYLTRANSFERASE"/>
    <property type="match status" value="1"/>
</dbReference>
<evidence type="ECO:0000256" key="1">
    <source>
        <dbReference type="ARBA" id="ARBA00004141"/>
    </source>
</evidence>
<keyword evidence="4 10" id="KW-0489">Methyltransferase</keyword>
<dbReference type="EC" id="2.1.1.100" evidence="3 10"/>
<comment type="similarity">
    <text evidence="2 10">Belongs to the class VI-like SAM-binding methyltransferase superfamily. Isoprenylcysteine carboxyl methyltransferase family.</text>
</comment>
<keyword evidence="7 10" id="KW-0812">Transmembrane</keyword>
<comment type="catalytic activity">
    <reaction evidence="10">
        <text>[protein]-C-terminal S-[(2E,6E)-farnesyl]-L-cysteine + S-adenosyl-L-methionine = [protein]-C-terminal S-[(2E,6E)-farnesyl]-L-cysteine methyl ester + S-adenosyl-L-homocysteine</text>
        <dbReference type="Rhea" id="RHEA:21672"/>
        <dbReference type="Rhea" id="RHEA-COMP:12125"/>
        <dbReference type="Rhea" id="RHEA-COMP:12126"/>
        <dbReference type="ChEBI" id="CHEBI:57856"/>
        <dbReference type="ChEBI" id="CHEBI:59789"/>
        <dbReference type="ChEBI" id="CHEBI:90510"/>
        <dbReference type="ChEBI" id="CHEBI:90511"/>
        <dbReference type="EC" id="2.1.1.100"/>
    </reaction>
</comment>
<evidence type="ECO:0000313" key="12">
    <source>
        <dbReference type="Proteomes" id="UP001628156"/>
    </source>
</evidence>
<gene>
    <name evidence="11" type="ORF">ENUP19_0340G0024</name>
</gene>
<dbReference type="Proteomes" id="UP001628156">
    <property type="component" value="Unassembled WGS sequence"/>
</dbReference>
<reference evidence="11 12" key="1">
    <citation type="journal article" date="2019" name="PLoS Negl. Trop. Dis.">
        <title>Whole genome sequencing of Entamoeba nuttalli reveals mammalian host-related molecular signatures and a novel octapeptide-repeat surface protein.</title>
        <authorList>
            <person name="Tanaka M."/>
            <person name="Makiuchi T."/>
            <person name="Komiyama T."/>
            <person name="Shiina T."/>
            <person name="Osaki K."/>
            <person name="Tachibana H."/>
        </authorList>
    </citation>
    <scope>NUCLEOTIDE SEQUENCE [LARGE SCALE GENOMIC DNA]</scope>
    <source>
        <strain evidence="11 12">P19-061405</strain>
    </source>
</reference>
<feature type="transmembrane region" description="Helical" evidence="10">
    <location>
        <begin position="100"/>
        <end position="124"/>
    </location>
</feature>
<comment type="caution">
    <text evidence="11">The sequence shown here is derived from an EMBL/GenBank/DDBJ whole genome shotgun (WGS) entry which is preliminary data.</text>
</comment>
<proteinExistence type="inferred from homology"/>
<protein>
    <recommendedName>
        <fullName evidence="3 10">Protein-S-isoprenylcysteine O-methyltransferase</fullName>
        <ecNumber evidence="3 10">2.1.1.100</ecNumber>
    </recommendedName>
</protein>
<evidence type="ECO:0000256" key="7">
    <source>
        <dbReference type="ARBA" id="ARBA00022692"/>
    </source>
</evidence>
<comment type="subcellular location">
    <subcellularLocation>
        <location evidence="10">Endoplasmic reticulum membrane</location>
        <topology evidence="10">Multi-pass membrane protein</topology>
    </subcellularLocation>
    <subcellularLocation>
        <location evidence="1">Membrane</location>
        <topology evidence="1">Multi-pass membrane protein</topology>
    </subcellularLocation>
</comment>
<dbReference type="EMBL" id="BAAFRS010000340">
    <property type="protein sequence ID" value="GAB1227443.1"/>
    <property type="molecule type" value="Genomic_DNA"/>
</dbReference>
<evidence type="ECO:0000256" key="5">
    <source>
        <dbReference type="ARBA" id="ARBA00022679"/>
    </source>
</evidence>
<keyword evidence="6 10" id="KW-0949">S-adenosyl-L-methionine</keyword>
<dbReference type="Gene3D" id="1.20.120.1630">
    <property type="match status" value="1"/>
</dbReference>
<feature type="transmembrane region" description="Helical" evidence="10">
    <location>
        <begin position="68"/>
        <end position="88"/>
    </location>
</feature>
<dbReference type="InterPro" id="IPR025770">
    <property type="entry name" value="PPMT_MeTrfase"/>
</dbReference>